<name>A0A543PG61_9ACTN</name>
<dbReference type="SUPFAM" id="SSF52777">
    <property type="entry name" value="CoA-dependent acyltransferases"/>
    <property type="match status" value="1"/>
</dbReference>
<organism evidence="5 6">
    <name type="scientific">Blastococcus colisei</name>
    <dbReference type="NCBI Taxonomy" id="1564162"/>
    <lineage>
        <taxon>Bacteria</taxon>
        <taxon>Bacillati</taxon>
        <taxon>Actinomycetota</taxon>
        <taxon>Actinomycetes</taxon>
        <taxon>Geodermatophilales</taxon>
        <taxon>Geodermatophilaceae</taxon>
        <taxon>Blastococcus</taxon>
    </lineage>
</organism>
<dbReference type="GO" id="GO:0005737">
    <property type="term" value="C:cytoplasm"/>
    <property type="evidence" value="ECO:0007669"/>
    <property type="project" value="TreeGrafter"/>
</dbReference>
<dbReference type="PANTHER" id="PTHR43178:SF12">
    <property type="entry name" value="DIHYDROLIPOAMIDE ACETYLTRANSFERASE COMPONENT OF PYRUVATE DEHYDROGENASE COMPLEX"/>
    <property type="match status" value="1"/>
</dbReference>
<dbReference type="Gene3D" id="3.30.559.10">
    <property type="entry name" value="Chloramphenicol acetyltransferase-like domain"/>
    <property type="match status" value="1"/>
</dbReference>
<dbReference type="GO" id="GO:0016407">
    <property type="term" value="F:acetyltransferase activity"/>
    <property type="evidence" value="ECO:0007669"/>
    <property type="project" value="TreeGrafter"/>
</dbReference>
<dbReference type="InterPro" id="IPR001078">
    <property type="entry name" value="2-oxoacid_DH_actylTfrase"/>
</dbReference>
<dbReference type="GO" id="GO:0031405">
    <property type="term" value="F:lipoic acid binding"/>
    <property type="evidence" value="ECO:0007669"/>
    <property type="project" value="TreeGrafter"/>
</dbReference>
<evidence type="ECO:0000256" key="2">
    <source>
        <dbReference type="ARBA" id="ARBA00022679"/>
    </source>
</evidence>
<evidence type="ECO:0000259" key="4">
    <source>
        <dbReference type="Pfam" id="PF00198"/>
    </source>
</evidence>
<dbReference type="InterPro" id="IPR023213">
    <property type="entry name" value="CAT-like_dom_sf"/>
</dbReference>
<evidence type="ECO:0000256" key="1">
    <source>
        <dbReference type="ARBA" id="ARBA00001938"/>
    </source>
</evidence>
<feature type="domain" description="2-oxoacid dehydrogenase acyltransferase catalytic" evidence="4">
    <location>
        <begin position="1"/>
        <end position="199"/>
    </location>
</feature>
<accession>A0A543PG61</accession>
<protein>
    <submittedName>
        <fullName evidence="5">2-oxoacid dehydrogenase/acyltransferase catalytic subunit</fullName>
    </submittedName>
</protein>
<sequence length="214" mass="22471">MRAAVAEMPHVTLHARADASALVAARAGLNARADVPRLSLTAVLARVVVEALREYPRVNGRTEEGEIRLYKRVNLGVAVALEDGLTVPVLRDAQEMDVDAVGAAIVDVSDRARSGRIKLADLADATFTLSTLGAHGVEFFTPIINPPQLAILGVGAVRDEIRLQNGSPVAVPVLYLSLSFDHAAMDGVQAARFLELLVAKVEAGGPDRPAAGGS</sequence>
<gene>
    <name evidence="5" type="ORF">FHU33_2483</name>
</gene>
<dbReference type="AlphaFoldDB" id="A0A543PG61"/>
<reference evidence="5 6" key="1">
    <citation type="submission" date="2019-06" db="EMBL/GenBank/DDBJ databases">
        <title>Sequencing the genomes of 1000 actinobacteria strains.</title>
        <authorList>
            <person name="Klenk H.-P."/>
        </authorList>
    </citation>
    <scope>NUCLEOTIDE SEQUENCE [LARGE SCALE GENOMIC DNA]</scope>
    <source>
        <strain evidence="5 6">DSM 46837</strain>
    </source>
</reference>
<keyword evidence="6" id="KW-1185">Reference proteome</keyword>
<proteinExistence type="predicted"/>
<comment type="caution">
    <text evidence="5">The sequence shown here is derived from an EMBL/GenBank/DDBJ whole genome shotgun (WGS) entry which is preliminary data.</text>
</comment>
<dbReference type="PANTHER" id="PTHR43178">
    <property type="entry name" value="DIHYDROLIPOAMIDE ACETYLTRANSFERASE COMPONENT OF PYRUVATE DEHYDROGENASE COMPLEX"/>
    <property type="match status" value="1"/>
</dbReference>
<keyword evidence="2 5" id="KW-0808">Transferase</keyword>
<evidence type="ECO:0000313" key="6">
    <source>
        <dbReference type="Proteomes" id="UP000319865"/>
    </source>
</evidence>
<comment type="cofactor">
    <cofactor evidence="1">
        <name>(R)-lipoate</name>
        <dbReference type="ChEBI" id="CHEBI:83088"/>
    </cofactor>
</comment>
<dbReference type="EMBL" id="VFQE01000001">
    <property type="protein sequence ID" value="TQN43061.1"/>
    <property type="molecule type" value="Genomic_DNA"/>
</dbReference>
<evidence type="ECO:0000256" key="3">
    <source>
        <dbReference type="ARBA" id="ARBA00023315"/>
    </source>
</evidence>
<dbReference type="Pfam" id="PF00198">
    <property type="entry name" value="2-oxoacid_dh"/>
    <property type="match status" value="1"/>
</dbReference>
<dbReference type="Proteomes" id="UP000319865">
    <property type="component" value="Unassembled WGS sequence"/>
</dbReference>
<dbReference type="InterPro" id="IPR050743">
    <property type="entry name" value="2-oxoacid_DH_E2_comp"/>
</dbReference>
<evidence type="ECO:0000313" key="5">
    <source>
        <dbReference type="EMBL" id="TQN43061.1"/>
    </source>
</evidence>
<keyword evidence="3 5" id="KW-0012">Acyltransferase</keyword>